<sequence>MGFSACKACALSQTMFRSLSGLAPEEAVPSYLQQRSAMQSIKLDETTISQDSPLLESFSTFSKFDRSVYVVGLKVHQTSAPVHMPFSKCCALKIILKVDNILETW</sequence>
<evidence type="ECO:0000313" key="2">
    <source>
        <dbReference type="Proteomes" id="UP000827872"/>
    </source>
</evidence>
<proteinExistence type="predicted"/>
<gene>
    <name evidence="1" type="ORF">K3G42_023749</name>
</gene>
<reference evidence="1" key="1">
    <citation type="submission" date="2021-08" db="EMBL/GenBank/DDBJ databases">
        <title>The first chromosome-level gecko genome reveals the dynamic sex chromosomes of Neotropical dwarf geckos (Sphaerodactylidae: Sphaerodactylus).</title>
        <authorList>
            <person name="Pinto B.J."/>
            <person name="Keating S.E."/>
            <person name="Gamble T."/>
        </authorList>
    </citation>
    <scope>NUCLEOTIDE SEQUENCE</scope>
    <source>
        <strain evidence="1">TG3544</strain>
    </source>
</reference>
<dbReference type="Proteomes" id="UP000827872">
    <property type="component" value="Linkage Group LG05"/>
</dbReference>
<accession>A0ACB8F4K1</accession>
<organism evidence="1 2">
    <name type="scientific">Sphaerodactylus townsendi</name>
    <dbReference type="NCBI Taxonomy" id="933632"/>
    <lineage>
        <taxon>Eukaryota</taxon>
        <taxon>Metazoa</taxon>
        <taxon>Chordata</taxon>
        <taxon>Craniata</taxon>
        <taxon>Vertebrata</taxon>
        <taxon>Euteleostomi</taxon>
        <taxon>Lepidosauria</taxon>
        <taxon>Squamata</taxon>
        <taxon>Bifurcata</taxon>
        <taxon>Gekkota</taxon>
        <taxon>Sphaerodactylidae</taxon>
        <taxon>Sphaerodactylus</taxon>
    </lineage>
</organism>
<evidence type="ECO:0000313" key="1">
    <source>
        <dbReference type="EMBL" id="KAH8000265.1"/>
    </source>
</evidence>
<dbReference type="EMBL" id="CM037618">
    <property type="protein sequence ID" value="KAH8000265.1"/>
    <property type="molecule type" value="Genomic_DNA"/>
</dbReference>
<keyword evidence="2" id="KW-1185">Reference proteome</keyword>
<name>A0ACB8F4K1_9SAUR</name>
<comment type="caution">
    <text evidence="1">The sequence shown here is derived from an EMBL/GenBank/DDBJ whole genome shotgun (WGS) entry which is preliminary data.</text>
</comment>
<protein>
    <submittedName>
        <fullName evidence="1">Uncharacterized protein</fullName>
    </submittedName>
</protein>